<accession>A0A2T8F688</accession>
<organism evidence="10 11">
    <name type="scientific">Nocardioides gansuensis</name>
    <dbReference type="NCBI Taxonomy" id="2138300"/>
    <lineage>
        <taxon>Bacteria</taxon>
        <taxon>Bacillati</taxon>
        <taxon>Actinomycetota</taxon>
        <taxon>Actinomycetes</taxon>
        <taxon>Propionibacteriales</taxon>
        <taxon>Nocardioidaceae</taxon>
        <taxon>Nocardioides</taxon>
    </lineage>
</organism>
<evidence type="ECO:0000256" key="5">
    <source>
        <dbReference type="ARBA" id="ARBA00022989"/>
    </source>
</evidence>
<dbReference type="InterPro" id="IPR011701">
    <property type="entry name" value="MFS"/>
</dbReference>
<gene>
    <name evidence="10" type="ORF">DDE18_18720</name>
</gene>
<keyword evidence="2" id="KW-0813">Transport</keyword>
<dbReference type="Pfam" id="PF07690">
    <property type="entry name" value="MFS_1"/>
    <property type="match status" value="1"/>
</dbReference>
<keyword evidence="5 8" id="KW-1133">Transmembrane helix</keyword>
<evidence type="ECO:0000313" key="10">
    <source>
        <dbReference type="EMBL" id="PVG81187.1"/>
    </source>
</evidence>
<dbReference type="GO" id="GO:0005886">
    <property type="term" value="C:plasma membrane"/>
    <property type="evidence" value="ECO:0007669"/>
    <property type="project" value="UniProtKB-SubCell"/>
</dbReference>
<evidence type="ECO:0000256" key="4">
    <source>
        <dbReference type="ARBA" id="ARBA00022692"/>
    </source>
</evidence>
<feature type="transmembrane region" description="Helical" evidence="8">
    <location>
        <begin position="275"/>
        <end position="293"/>
    </location>
</feature>
<dbReference type="Gene3D" id="1.20.1720.10">
    <property type="entry name" value="Multidrug resistance protein D"/>
    <property type="match status" value="1"/>
</dbReference>
<feature type="transmembrane region" description="Helical" evidence="8">
    <location>
        <begin position="59"/>
        <end position="83"/>
    </location>
</feature>
<keyword evidence="4 8" id="KW-0812">Transmembrane</keyword>
<reference evidence="10 11" key="1">
    <citation type="submission" date="2018-04" db="EMBL/GenBank/DDBJ databases">
        <title>Genome of Nocardioides gansuensis WSJ-1.</title>
        <authorList>
            <person name="Wu S."/>
            <person name="Wang G."/>
        </authorList>
    </citation>
    <scope>NUCLEOTIDE SEQUENCE [LARGE SCALE GENOMIC DNA]</scope>
    <source>
        <strain evidence="10 11">WSJ-1</strain>
    </source>
</reference>
<dbReference type="SUPFAM" id="SSF103473">
    <property type="entry name" value="MFS general substrate transporter"/>
    <property type="match status" value="1"/>
</dbReference>
<keyword evidence="3" id="KW-1003">Cell membrane</keyword>
<evidence type="ECO:0000259" key="9">
    <source>
        <dbReference type="PROSITE" id="PS50850"/>
    </source>
</evidence>
<keyword evidence="11" id="KW-1185">Reference proteome</keyword>
<name>A0A2T8F688_9ACTN</name>
<dbReference type="InterPro" id="IPR008969">
    <property type="entry name" value="CarboxyPept-like_regulatory"/>
</dbReference>
<feature type="transmembrane region" description="Helical" evidence="8">
    <location>
        <begin position="244"/>
        <end position="263"/>
    </location>
</feature>
<dbReference type="Gene3D" id="2.60.40.1120">
    <property type="entry name" value="Carboxypeptidase-like, regulatory domain"/>
    <property type="match status" value="1"/>
</dbReference>
<feature type="region of interest" description="Disordered" evidence="7">
    <location>
        <begin position="1"/>
        <end position="49"/>
    </location>
</feature>
<evidence type="ECO:0000256" key="8">
    <source>
        <dbReference type="SAM" id="Phobius"/>
    </source>
</evidence>
<dbReference type="OrthoDB" id="4484751at2"/>
<dbReference type="EMBL" id="QDGZ01000009">
    <property type="protein sequence ID" value="PVG81187.1"/>
    <property type="molecule type" value="Genomic_DNA"/>
</dbReference>
<evidence type="ECO:0000256" key="7">
    <source>
        <dbReference type="SAM" id="MobiDB-lite"/>
    </source>
</evidence>
<comment type="caution">
    <text evidence="10">The sequence shown here is derived from an EMBL/GenBank/DDBJ whole genome shotgun (WGS) entry which is preliminary data.</text>
</comment>
<dbReference type="InterPro" id="IPR020846">
    <property type="entry name" value="MFS_dom"/>
</dbReference>
<dbReference type="InterPro" id="IPR036259">
    <property type="entry name" value="MFS_trans_sf"/>
</dbReference>
<dbReference type="PANTHER" id="PTHR42718:SF46">
    <property type="entry name" value="BLR6921 PROTEIN"/>
    <property type="match status" value="1"/>
</dbReference>
<comment type="subcellular location">
    <subcellularLocation>
        <location evidence="1">Cell membrane</location>
        <topology evidence="1">Multi-pass membrane protein</topology>
    </subcellularLocation>
</comment>
<dbReference type="AlphaFoldDB" id="A0A2T8F688"/>
<evidence type="ECO:0000256" key="3">
    <source>
        <dbReference type="ARBA" id="ARBA00022475"/>
    </source>
</evidence>
<feature type="transmembrane region" description="Helical" evidence="8">
    <location>
        <begin position="95"/>
        <end position="114"/>
    </location>
</feature>
<evidence type="ECO:0000256" key="2">
    <source>
        <dbReference type="ARBA" id="ARBA00022448"/>
    </source>
</evidence>
<dbReference type="Gene3D" id="1.20.1250.20">
    <property type="entry name" value="MFS general substrate transporter like domains"/>
    <property type="match status" value="1"/>
</dbReference>
<evidence type="ECO:0000256" key="1">
    <source>
        <dbReference type="ARBA" id="ARBA00004651"/>
    </source>
</evidence>
<feature type="transmembrane region" description="Helical" evidence="8">
    <location>
        <begin position="344"/>
        <end position="367"/>
    </location>
</feature>
<feature type="transmembrane region" description="Helical" evidence="8">
    <location>
        <begin position="410"/>
        <end position="432"/>
    </location>
</feature>
<feature type="transmembrane region" description="Helical" evidence="8">
    <location>
        <begin position="126"/>
        <end position="142"/>
    </location>
</feature>
<dbReference type="PROSITE" id="PS50850">
    <property type="entry name" value="MFS"/>
    <property type="match status" value="1"/>
</dbReference>
<sequence length="704" mass="73348">MSGRKRERIQAARSSPTKPRTRRSCSSSRRRSAPLDGRGGRRPAAELAVHEERSSRSGAIVLVLALCGTAVSLMQTVVVPLLPDFPRLLGTSPDNASWLVTVTLLTSAVTTPIMSRLADMHGKRRMILVSLGALLCGSLLGASSDSLALLILARLLQGFAPALIPIGISTMRDELPPDKIGGAVALMSATLGIGGAVGLPLSGVIYAAFGWHAVFWASVVMSVGMLVLVLAVVPESGVTTPGRFDWWGAILISTALTSLLLGISKGGAWGWTSQWTLLSFTVAALAFALWAPWELRAGEPLVDLRTSARRPVLLTNIASLLAGFIMFNYLLVATQQLQLPVETGVGSGLGVTEAGLVMLPGGVLMVLMAPVSASVTRRFGARITLTAGLSVAGVGYVVRVLLDGSVAELVIGISIVSVGVAMSFASMPVLIMQSVPIGETAAANGLNTVVRSIGTSSCSATVAAVLTAGAITGGTHPTETALHAMSWLAAAAAFMGAAVGLLIPARTPPGAARTAGRDERLPVTRGDDVRRAQVGTEVVVRGRAECADGRPARLAIVSVHSAGGQQVDWARADNVGRWSVVLPAEGEHLVVCSAEGWAPQAELLELSSDTTTLLQLDEQLMVAGDVSRSGRPIEDALVVLTDAAGESMGATRTNAAGHYELRLPPLGRYVLTALDPPTRTAQSRDVVISAQRRCFDFVLSEPPE</sequence>
<feature type="transmembrane region" description="Helical" evidence="8">
    <location>
        <begin position="180"/>
        <end position="207"/>
    </location>
</feature>
<keyword evidence="6 8" id="KW-0472">Membrane</keyword>
<dbReference type="GO" id="GO:0022857">
    <property type="term" value="F:transmembrane transporter activity"/>
    <property type="evidence" value="ECO:0007669"/>
    <property type="project" value="InterPro"/>
</dbReference>
<evidence type="ECO:0000256" key="6">
    <source>
        <dbReference type="ARBA" id="ARBA00023136"/>
    </source>
</evidence>
<dbReference type="SUPFAM" id="SSF49464">
    <property type="entry name" value="Carboxypeptidase regulatory domain-like"/>
    <property type="match status" value="1"/>
</dbReference>
<proteinExistence type="predicted"/>
<dbReference type="Proteomes" id="UP000246018">
    <property type="component" value="Unassembled WGS sequence"/>
</dbReference>
<protein>
    <submittedName>
        <fullName evidence="10">MFS transporter</fullName>
    </submittedName>
</protein>
<evidence type="ECO:0000313" key="11">
    <source>
        <dbReference type="Proteomes" id="UP000246018"/>
    </source>
</evidence>
<feature type="transmembrane region" description="Helical" evidence="8">
    <location>
        <begin position="213"/>
        <end position="232"/>
    </location>
</feature>
<feature type="transmembrane region" description="Helical" evidence="8">
    <location>
        <begin position="484"/>
        <end position="503"/>
    </location>
</feature>
<dbReference type="Pfam" id="PF13620">
    <property type="entry name" value="CarboxypepD_reg"/>
    <property type="match status" value="1"/>
</dbReference>
<feature type="transmembrane region" description="Helical" evidence="8">
    <location>
        <begin position="379"/>
        <end position="398"/>
    </location>
</feature>
<dbReference type="PANTHER" id="PTHR42718">
    <property type="entry name" value="MAJOR FACILITATOR SUPERFAMILY MULTIDRUG TRANSPORTER MFSC"/>
    <property type="match status" value="1"/>
</dbReference>
<feature type="domain" description="Major facilitator superfamily (MFS) profile" evidence="9">
    <location>
        <begin position="60"/>
        <end position="508"/>
    </location>
</feature>
<feature type="compositionally biased region" description="Basic residues" evidence="7">
    <location>
        <begin position="19"/>
        <end position="32"/>
    </location>
</feature>
<feature type="transmembrane region" description="Helical" evidence="8">
    <location>
        <begin position="313"/>
        <end position="332"/>
    </location>
</feature>
<dbReference type="CDD" id="cd17504">
    <property type="entry name" value="MFS_MMR_MDR_like"/>
    <property type="match status" value="1"/>
</dbReference>